<evidence type="ECO:0000259" key="10">
    <source>
        <dbReference type="PROSITE" id="PS01186"/>
    </source>
</evidence>
<keyword evidence="2" id="KW-0245">EGF-like domain</keyword>
<dbReference type="SMART" id="SM00181">
    <property type="entry name" value="EGF"/>
    <property type="match status" value="4"/>
</dbReference>
<evidence type="ECO:0000313" key="11">
    <source>
        <dbReference type="EMBL" id="RZC33907.1"/>
    </source>
</evidence>
<evidence type="ECO:0000256" key="2">
    <source>
        <dbReference type="ARBA" id="ARBA00022536"/>
    </source>
</evidence>
<dbReference type="OrthoDB" id="21182at2759"/>
<evidence type="ECO:0000256" key="4">
    <source>
        <dbReference type="ARBA" id="ARBA00022737"/>
    </source>
</evidence>
<evidence type="ECO:0000256" key="8">
    <source>
        <dbReference type="ARBA" id="ARBA00037878"/>
    </source>
</evidence>
<comment type="subcellular location">
    <subcellularLocation>
        <location evidence="8">Membrane</location>
        <location evidence="8">Coated pit</location>
    </subcellularLocation>
    <subcellularLocation>
        <location evidence="1">Membrane</location>
        <topology evidence="1">Single-pass type I membrane protein</topology>
    </subcellularLocation>
</comment>
<dbReference type="GO" id="GO:0005905">
    <property type="term" value="C:clathrin-coated pit"/>
    <property type="evidence" value="ECO:0007669"/>
    <property type="project" value="UniProtKB-KW"/>
</dbReference>
<proteinExistence type="predicted"/>
<feature type="repeat" description="LDL-receptor class B" evidence="9">
    <location>
        <begin position="500"/>
        <end position="545"/>
    </location>
</feature>
<organism evidence="11 12">
    <name type="scientific">Asbolus verrucosus</name>
    <name type="common">Desert ironclad beetle</name>
    <dbReference type="NCBI Taxonomy" id="1661398"/>
    <lineage>
        <taxon>Eukaryota</taxon>
        <taxon>Metazoa</taxon>
        <taxon>Ecdysozoa</taxon>
        <taxon>Arthropoda</taxon>
        <taxon>Hexapoda</taxon>
        <taxon>Insecta</taxon>
        <taxon>Pterygota</taxon>
        <taxon>Neoptera</taxon>
        <taxon>Endopterygota</taxon>
        <taxon>Coleoptera</taxon>
        <taxon>Polyphaga</taxon>
        <taxon>Cucujiformia</taxon>
        <taxon>Tenebrionidae</taxon>
        <taxon>Pimeliinae</taxon>
        <taxon>Asbolus</taxon>
    </lineage>
</organism>
<dbReference type="EMBL" id="QDEB01084599">
    <property type="protein sequence ID" value="RZC33907.1"/>
    <property type="molecule type" value="Genomic_DNA"/>
</dbReference>
<comment type="caution">
    <text evidence="11">The sequence shown here is derived from an EMBL/GenBank/DDBJ whole genome shotgun (WGS) entry which is preliminary data.</text>
</comment>
<dbReference type="GO" id="GO:0042813">
    <property type="term" value="F:Wnt receptor activity"/>
    <property type="evidence" value="ECO:0007669"/>
    <property type="project" value="TreeGrafter"/>
</dbReference>
<name>A0A482VND3_ASBVE</name>
<dbReference type="STRING" id="1661398.A0A482VND3"/>
<feature type="repeat" description="LDL-receptor class B" evidence="9">
    <location>
        <begin position="189"/>
        <end position="232"/>
    </location>
</feature>
<dbReference type="Pfam" id="PF16472">
    <property type="entry name" value="DUF5050"/>
    <property type="match status" value="1"/>
</dbReference>
<evidence type="ECO:0000256" key="9">
    <source>
        <dbReference type="PROSITE-ProRule" id="PRU00461"/>
    </source>
</evidence>
<dbReference type="FunFam" id="2.120.10.30:FF:000241">
    <property type="entry name" value="Low-density lipoprotein receptor-related protein 6"/>
    <property type="match status" value="2"/>
</dbReference>
<dbReference type="PANTHER" id="PTHR46513:SF13">
    <property type="entry name" value="EGF-LIKE DOMAIN-CONTAINING PROTEIN"/>
    <property type="match status" value="1"/>
</dbReference>
<sequence length="1464" mass="163767">MFVTENLIVPTVLTKDRIVILKNVSIKEAYALMTANKLLSCVAGYLLEPNKHSCKAYNHSAAYLIISNRHSILIADLTDQGLERVPIIVENVVATASNMHTGTIFWSDMKLKKISRLDRGGEPVDVISTGLDLVEGLAYDWIGGNIYWLDSKLNTIEVAKENGSNRIVLVKENITQPRGMCLDPSPGTRWLFWTDWGENPRIERIGMDGTNRSTVINTKIYWPNGLTLDTTTQRIYFADSKLDFIDFCYYNGSGRQQVLAGSHYLLHPHSLTLFEDTLYWTDRNNQTVVSHLISQPLSIHVHHPSLQPITENSCQNQPCQHICLLSPTSSTGYTCKCKPGFKLISNGQCAEEESSFLMVMKGSQIIDVSLTPGDNSAGFLTPIVGIDKGVQIDYDRKNNIIFWVEGKENDDENYTVWTTPYSGGNKTQFLGLDSGIVGSASAIAFDWLGRNLFIGNRVASNFEVIRVDGKIKHRTVILANDGNQTSVAKPKSICLDPTDGKIYWTDEGGYGVPQKIGKVNMDGSNSVILVENVEKPDAITIDIENKMLYYSTQFQPLVVAVDVDGKTKTTILSDVNDISRPKALGVIGSRLFYMDPAYEKLVRVDLPRGSNPKIILENEPDLKTFTIYRKRLMVEHPCLQSNGGCEQICLPGENRSRSCACGVGYKKENEIKCTPYKTFAVVAQLDMTRGYSLKDSSEAMVPISGPGHHILHIDVHHAETWIYWVEFNRGTWNGIFRIRPNGTELQHVIKTGIGSNGIRGLAVDWVAGNLYFTNVFPHENYVEVCWLDGTNRKVIVKTTTDAPRELAVNPLKRILYWIDYGQYPRIGKANLDGSDWKPLITSGISNPRDLTIDMTNHDVYWIDSKLDTIQKISYNGGNRQVVRRNLPNPMGIAVHKSEVYWVDRNLQTVLKASKIPGNTTLPVRVRTNLPKLRDIAIFDITNQPMVDSNPCKKPGNGGCEQLCFAPPQDAALTSRLHFKCDCATGKLAADGQKCESVNEYLVFSTRTEIRAINLDPRSTTVPFSPVVNLTNVVGIDFDYTDQKLLFTQIRPWARVGWMPATNPKNSDIKNIISRGINPEGIAYDWTQKKVYWTDSSNHSIYAMNLDGSDLVMISRVERPRAIVIDPCNGTLFYTDWGKFGTAGKIIRTTMAGSLKKVIIDKQLAQPSGLAIDYEDRMLYWTDAVREKIERSDLNGRNREVLVSATIYPFSITVFGEFIYWTDLQLRGVYRAEKYTGANMIEMVKRLEDSPRDIQVYSHSRQTCSVNPCQINNGGCAKSCHPGPNGTTECRCDDTTKLVNEVNFTVLMVDVFQECGHVTARTTVVITVMKIPTTALSTHALQTNFVVRMVDVYSNLGNATTKMTAKMDQMKKTVNTHHVPLVCNGVNDCKDNATSDETHELLDALITVVFLQLGIVMEMMIAVMQQMNLQSTARVKGELVLVTYSPVTTGTAFLEFTYVMEIMTV</sequence>
<keyword evidence="4" id="KW-0677">Repeat</keyword>
<dbReference type="InterPro" id="IPR000742">
    <property type="entry name" value="EGF"/>
</dbReference>
<feature type="repeat" description="LDL-receptor class B" evidence="9">
    <location>
        <begin position="1088"/>
        <end position="1128"/>
    </location>
</feature>
<dbReference type="Gene3D" id="2.120.10.30">
    <property type="entry name" value="TolB, C-terminal domain"/>
    <property type="match status" value="4"/>
</dbReference>
<reference evidence="11 12" key="1">
    <citation type="submission" date="2017-03" db="EMBL/GenBank/DDBJ databases">
        <title>Genome of the blue death feigning beetle - Asbolus verrucosus.</title>
        <authorList>
            <person name="Rider S.D."/>
        </authorList>
    </citation>
    <scope>NUCLEOTIDE SEQUENCE [LARGE SCALE GENOMIC DNA]</scope>
    <source>
        <strain evidence="11">Butters</strain>
        <tissue evidence="11">Head and leg muscle</tissue>
    </source>
</reference>
<dbReference type="InterPro" id="IPR000033">
    <property type="entry name" value="LDLR_classB_rpt"/>
</dbReference>
<keyword evidence="5" id="KW-1015">Disulfide bond</keyword>
<dbReference type="InterPro" id="IPR011042">
    <property type="entry name" value="6-blade_b-propeller_TolB-like"/>
</dbReference>
<evidence type="ECO:0000256" key="7">
    <source>
        <dbReference type="ARBA" id="ARBA00023180"/>
    </source>
</evidence>
<dbReference type="GO" id="GO:0017147">
    <property type="term" value="F:Wnt-protein binding"/>
    <property type="evidence" value="ECO:0007669"/>
    <property type="project" value="TreeGrafter"/>
</dbReference>
<feature type="repeat" description="LDL-receptor class B" evidence="9">
    <location>
        <begin position="813"/>
        <end position="856"/>
    </location>
</feature>
<dbReference type="SUPFAM" id="SSF63825">
    <property type="entry name" value="YWTD domain"/>
    <property type="match status" value="4"/>
</dbReference>
<feature type="repeat" description="LDL-receptor class B" evidence="9">
    <location>
        <begin position="1176"/>
        <end position="1217"/>
    </location>
</feature>
<keyword evidence="7" id="KW-0325">Glycoprotein</keyword>
<dbReference type="Pfam" id="PF00058">
    <property type="entry name" value="Ldl_recept_b"/>
    <property type="match status" value="5"/>
</dbReference>
<dbReference type="PROSITE" id="PS51120">
    <property type="entry name" value="LDLRB"/>
    <property type="match status" value="7"/>
</dbReference>
<dbReference type="InterPro" id="IPR056588">
    <property type="entry name" value="EGF_LRP2"/>
</dbReference>
<dbReference type="SUPFAM" id="SSF57184">
    <property type="entry name" value="Growth factor receptor domain"/>
    <property type="match status" value="1"/>
</dbReference>
<keyword evidence="3" id="KW-0732">Signal</keyword>
<dbReference type="PROSITE" id="PS01186">
    <property type="entry name" value="EGF_2"/>
    <property type="match status" value="1"/>
</dbReference>
<accession>A0A482VND3</accession>
<evidence type="ECO:0000256" key="6">
    <source>
        <dbReference type="ARBA" id="ARBA00023176"/>
    </source>
</evidence>
<keyword evidence="6" id="KW-0472">Membrane</keyword>
<dbReference type="Proteomes" id="UP000292052">
    <property type="component" value="Unassembled WGS sequence"/>
</dbReference>
<keyword evidence="6" id="KW-0168">Coated pit</keyword>
<feature type="repeat" description="LDL-receptor class B" evidence="9">
    <location>
        <begin position="857"/>
        <end position="898"/>
    </location>
</feature>
<evidence type="ECO:0000256" key="5">
    <source>
        <dbReference type="ARBA" id="ARBA00023157"/>
    </source>
</evidence>
<keyword evidence="12" id="KW-1185">Reference proteome</keyword>
<dbReference type="GO" id="GO:0060070">
    <property type="term" value="P:canonical Wnt signaling pathway"/>
    <property type="evidence" value="ECO:0007669"/>
    <property type="project" value="TreeGrafter"/>
</dbReference>
<gene>
    <name evidence="11" type="ORF">BDFB_001162</name>
</gene>
<evidence type="ECO:0000256" key="1">
    <source>
        <dbReference type="ARBA" id="ARBA00004479"/>
    </source>
</evidence>
<feature type="domain" description="EGF-like" evidence="10">
    <location>
        <begin position="335"/>
        <end position="349"/>
    </location>
</feature>
<dbReference type="InterPro" id="IPR009030">
    <property type="entry name" value="Growth_fac_rcpt_cys_sf"/>
</dbReference>
<dbReference type="InterPro" id="IPR032485">
    <property type="entry name" value="LRP1-like_beta_prop"/>
</dbReference>
<feature type="repeat" description="LDL-receptor class B" evidence="9">
    <location>
        <begin position="144"/>
        <end position="186"/>
    </location>
</feature>
<dbReference type="GO" id="GO:0005886">
    <property type="term" value="C:plasma membrane"/>
    <property type="evidence" value="ECO:0007669"/>
    <property type="project" value="TreeGrafter"/>
</dbReference>
<dbReference type="PANTHER" id="PTHR46513">
    <property type="entry name" value="VITELLOGENIN RECEPTOR-LIKE PROTEIN-RELATED-RELATED"/>
    <property type="match status" value="1"/>
</dbReference>
<dbReference type="SMART" id="SM00135">
    <property type="entry name" value="LY"/>
    <property type="match status" value="17"/>
</dbReference>
<protein>
    <submittedName>
        <fullName evidence="11">Ldl recept b and/or FXa inhibition domain containing protein</fullName>
    </submittedName>
</protein>
<dbReference type="Pfam" id="PF24468">
    <property type="entry name" value="EGF_LRP2"/>
    <property type="match status" value="1"/>
</dbReference>
<evidence type="ECO:0000313" key="12">
    <source>
        <dbReference type="Proteomes" id="UP000292052"/>
    </source>
</evidence>
<evidence type="ECO:0000256" key="3">
    <source>
        <dbReference type="ARBA" id="ARBA00022729"/>
    </source>
</evidence>
<dbReference type="FunFam" id="2.120.10.30:FF:000035">
    <property type="entry name" value="Low-density lipoprotein receptor-related protein 2"/>
    <property type="match status" value="1"/>
</dbReference>
<dbReference type="InterPro" id="IPR050778">
    <property type="entry name" value="Cueball_EGF_LRP_Nidogen"/>
</dbReference>